<keyword evidence="7" id="KW-1185">Reference proteome</keyword>
<dbReference type="Proteomes" id="UP000368474">
    <property type="component" value="Unassembled WGS sequence"/>
</dbReference>
<evidence type="ECO:0000256" key="4">
    <source>
        <dbReference type="ARBA" id="ARBA00023136"/>
    </source>
</evidence>
<dbReference type="Pfam" id="PF07681">
    <property type="entry name" value="DoxX"/>
    <property type="match status" value="1"/>
</dbReference>
<keyword evidence="2 5" id="KW-0812">Transmembrane</keyword>
<dbReference type="InterPro" id="IPR032808">
    <property type="entry name" value="DoxX"/>
</dbReference>
<dbReference type="RefSeq" id="WP_150565522.1">
    <property type="nucleotide sequence ID" value="NZ_CABPSD010000002.1"/>
</dbReference>
<accession>A0A5E4SC48</accession>
<comment type="subcellular location">
    <subcellularLocation>
        <location evidence="1">Membrane</location>
        <topology evidence="1">Multi-pass membrane protein</topology>
    </subcellularLocation>
</comment>
<name>A0A5E4SC48_9BURK</name>
<keyword evidence="3 5" id="KW-1133">Transmembrane helix</keyword>
<dbReference type="AlphaFoldDB" id="A0A5E4SC48"/>
<feature type="transmembrane region" description="Helical" evidence="5">
    <location>
        <begin position="20"/>
        <end position="38"/>
    </location>
</feature>
<organism evidence="6 7">
    <name type="scientific">Pandoraea morbifera</name>
    <dbReference type="NCBI Taxonomy" id="2508300"/>
    <lineage>
        <taxon>Bacteria</taxon>
        <taxon>Pseudomonadati</taxon>
        <taxon>Pseudomonadota</taxon>
        <taxon>Betaproteobacteria</taxon>
        <taxon>Burkholderiales</taxon>
        <taxon>Burkholderiaceae</taxon>
        <taxon>Pandoraea</taxon>
    </lineage>
</organism>
<dbReference type="GO" id="GO:0016020">
    <property type="term" value="C:membrane"/>
    <property type="evidence" value="ECO:0007669"/>
    <property type="project" value="UniProtKB-SubCell"/>
</dbReference>
<evidence type="ECO:0000313" key="7">
    <source>
        <dbReference type="Proteomes" id="UP000368474"/>
    </source>
</evidence>
<evidence type="ECO:0000256" key="2">
    <source>
        <dbReference type="ARBA" id="ARBA00022692"/>
    </source>
</evidence>
<gene>
    <name evidence="6" type="ORF">PMO31116_00704</name>
</gene>
<sequence>MATLQPSSDPSPPVSRGALSLPGWVSWLALLLLCSAYLQGGIDKALDFHGAIAEMRHFGLSPAAPMAVAVIVLEIGASLMILTGKGRWLGALALAAFTLAATFLANRFWDAPPEARQMIANGFFEHLGLVGGFIAVAWYDLGAHASRRS</sequence>
<evidence type="ECO:0000256" key="5">
    <source>
        <dbReference type="SAM" id="Phobius"/>
    </source>
</evidence>
<evidence type="ECO:0000256" key="3">
    <source>
        <dbReference type="ARBA" id="ARBA00022989"/>
    </source>
</evidence>
<proteinExistence type="predicted"/>
<feature type="transmembrane region" description="Helical" evidence="5">
    <location>
        <begin position="58"/>
        <end position="82"/>
    </location>
</feature>
<dbReference type="EMBL" id="CABPSD010000002">
    <property type="protein sequence ID" value="VVD73426.1"/>
    <property type="molecule type" value="Genomic_DNA"/>
</dbReference>
<protein>
    <submittedName>
        <fullName evidence="6">DoxX family protein</fullName>
    </submittedName>
</protein>
<evidence type="ECO:0000256" key="1">
    <source>
        <dbReference type="ARBA" id="ARBA00004141"/>
    </source>
</evidence>
<keyword evidence="4 5" id="KW-0472">Membrane</keyword>
<feature type="transmembrane region" description="Helical" evidence="5">
    <location>
        <begin position="118"/>
        <end position="139"/>
    </location>
</feature>
<feature type="transmembrane region" description="Helical" evidence="5">
    <location>
        <begin position="88"/>
        <end position="106"/>
    </location>
</feature>
<reference evidence="6 7" key="1">
    <citation type="submission" date="2019-08" db="EMBL/GenBank/DDBJ databases">
        <authorList>
            <person name="Peeters C."/>
        </authorList>
    </citation>
    <scope>NUCLEOTIDE SEQUENCE [LARGE SCALE GENOMIC DNA]</scope>
    <source>
        <strain evidence="6 7">LMG 31116</strain>
    </source>
</reference>
<evidence type="ECO:0000313" key="6">
    <source>
        <dbReference type="EMBL" id="VVD73426.1"/>
    </source>
</evidence>